<name>A0A249Y3T9_9CAUD</name>
<evidence type="ECO:0000256" key="1">
    <source>
        <dbReference type="SAM" id="Phobius"/>
    </source>
</evidence>
<keyword evidence="1" id="KW-0812">Transmembrane</keyword>
<organism evidence="2 3">
    <name type="scientific">Serratia phage 2050H1</name>
    <dbReference type="NCBI Taxonomy" id="2024250"/>
    <lineage>
        <taxon>Viruses</taxon>
        <taxon>Duplodnaviria</taxon>
        <taxon>Heunggongvirae</taxon>
        <taxon>Uroviricota</taxon>
        <taxon>Caudoviricetes</taxon>
        <taxon>Pantevenvirales</taxon>
        <taxon>Ackermannviridae</taxon>
        <taxon>Miltonvirus</taxon>
        <taxon>Miltonvirus MAM1</taxon>
    </lineage>
</organism>
<gene>
    <name evidence="2" type="ORF">2050H1_175</name>
</gene>
<keyword evidence="1" id="KW-1133">Transmembrane helix</keyword>
<feature type="transmembrane region" description="Helical" evidence="1">
    <location>
        <begin position="32"/>
        <end position="50"/>
    </location>
</feature>
<proteinExistence type="predicted"/>
<dbReference type="EMBL" id="MF285619">
    <property type="protein sequence ID" value="ASZ78941.1"/>
    <property type="molecule type" value="Genomic_DNA"/>
</dbReference>
<evidence type="ECO:0000313" key="2">
    <source>
        <dbReference type="EMBL" id="ASZ78941.1"/>
    </source>
</evidence>
<keyword evidence="1" id="KW-0472">Membrane</keyword>
<sequence length="54" mass="5787">MIGVEQVVLMVMMIVVLPYAMCRAHGVPFTKILPLVIGMALMAAVVIFTVKAGL</sequence>
<evidence type="ECO:0000313" key="3">
    <source>
        <dbReference type="Proteomes" id="UP000224362"/>
    </source>
</evidence>
<protein>
    <submittedName>
        <fullName evidence="2">Uncharacterized protein</fullName>
    </submittedName>
</protein>
<reference evidence="2 3" key="1">
    <citation type="submission" date="2017-06" db="EMBL/GenBank/DDBJ databases">
        <authorList>
            <person name="Kim H.J."/>
            <person name="Triplett B.A."/>
        </authorList>
    </citation>
    <scope>NUCLEOTIDE SEQUENCE [LARGE SCALE GENOMIC DNA]</scope>
</reference>
<dbReference type="Proteomes" id="UP000224362">
    <property type="component" value="Segment"/>
</dbReference>
<feature type="transmembrane region" description="Helical" evidence="1">
    <location>
        <begin position="7"/>
        <end position="26"/>
    </location>
</feature>
<accession>A0A249Y3T9</accession>